<dbReference type="InterPro" id="IPR002477">
    <property type="entry name" value="Peptidoglycan-bd-like"/>
</dbReference>
<dbReference type="SUPFAM" id="SSF55486">
    <property type="entry name" value="Metalloproteases ('zincins'), catalytic domain"/>
    <property type="match status" value="1"/>
</dbReference>
<feature type="binding site" evidence="12">
    <location>
        <position position="205"/>
    </location>
    <ligand>
        <name>Ca(2+)</name>
        <dbReference type="ChEBI" id="CHEBI:29108"/>
        <label>3</label>
    </ligand>
</feature>
<dbReference type="GO" id="GO:0008270">
    <property type="term" value="F:zinc ion binding"/>
    <property type="evidence" value="ECO:0007669"/>
    <property type="project" value="InterPro"/>
</dbReference>
<dbReference type="SUPFAM" id="SSF50923">
    <property type="entry name" value="Hemopexin-like domain"/>
    <property type="match status" value="1"/>
</dbReference>
<dbReference type="InterPro" id="IPR033739">
    <property type="entry name" value="M10A_MMP"/>
</dbReference>
<feature type="binding site" evidence="12">
    <location>
        <position position="208"/>
    </location>
    <ligand>
        <name>Ca(2+)</name>
        <dbReference type="ChEBI" id="CHEBI:29108"/>
        <label>1</label>
    </ligand>
</feature>
<feature type="repeat" description="Hemopexin" evidence="13">
    <location>
        <begin position="356"/>
        <end position="402"/>
    </location>
</feature>
<dbReference type="eggNOG" id="KOG1565">
    <property type="taxonomic scope" value="Eukaryota"/>
</dbReference>
<protein>
    <submittedName>
        <fullName evidence="15">Matrix metallopeptidase 28</fullName>
    </submittedName>
</protein>
<comment type="cofactor">
    <cofactor evidence="12">
        <name>Ca(2+)</name>
        <dbReference type="ChEBI" id="CHEBI:29108"/>
    </cofactor>
    <text evidence="12">Can bind about 5 Ca(2+) ions per subunit.</text>
</comment>
<evidence type="ECO:0000313" key="16">
    <source>
        <dbReference type="Proteomes" id="UP000002279"/>
    </source>
</evidence>
<feature type="binding site" evidence="12">
    <location>
        <position position="176"/>
    </location>
    <ligand>
        <name>Zn(2+)</name>
        <dbReference type="ChEBI" id="CHEBI:29105"/>
        <label>1</label>
    </ligand>
</feature>
<dbReference type="InterPro" id="IPR018487">
    <property type="entry name" value="Hemopexin-like_repeat"/>
</dbReference>
<dbReference type="CDD" id="cd00094">
    <property type="entry name" value="HX"/>
    <property type="match status" value="1"/>
</dbReference>
<dbReference type="Bgee" id="ENSOANG00000014274">
    <property type="expression patterns" value="Expressed in cerebellum and 7 other cell types or tissues"/>
</dbReference>
<feature type="repeat" description="Hemopexin" evidence="13">
    <location>
        <begin position="311"/>
        <end position="355"/>
    </location>
</feature>
<evidence type="ECO:0000256" key="12">
    <source>
        <dbReference type="PIRSR" id="PIRSR621190-2"/>
    </source>
</evidence>
<dbReference type="GO" id="GO:0006508">
    <property type="term" value="P:proteolysis"/>
    <property type="evidence" value="ECO:0007669"/>
    <property type="project" value="UniProtKB-KW"/>
</dbReference>
<dbReference type="GeneTree" id="ENSGT00940000159596"/>
<dbReference type="PIRSF" id="PIRSF001191">
    <property type="entry name" value="Peptidase_M10A_matrix"/>
    <property type="match status" value="1"/>
</dbReference>
<evidence type="ECO:0000256" key="13">
    <source>
        <dbReference type="PROSITE-ProRule" id="PRU01011"/>
    </source>
</evidence>
<dbReference type="HOGENOM" id="CLU_015489_1_1_1"/>
<dbReference type="SUPFAM" id="SSF47090">
    <property type="entry name" value="PGBD-like"/>
    <property type="match status" value="1"/>
</dbReference>
<dbReference type="PROSITE" id="PS51642">
    <property type="entry name" value="HEMOPEXIN_2"/>
    <property type="match status" value="3"/>
</dbReference>
<dbReference type="InterPro" id="IPR001818">
    <property type="entry name" value="Pept_M10_metallopeptidase"/>
</dbReference>
<feature type="binding site" evidence="11">
    <location>
        <position position="226"/>
    </location>
    <ligand>
        <name>Zn(2+)</name>
        <dbReference type="ChEBI" id="CHEBI:29105"/>
        <label>2</label>
        <note>catalytic</note>
    </ligand>
</feature>
<dbReference type="Gene3D" id="3.40.390.10">
    <property type="entry name" value="Collagenase (Catalytic Domain)"/>
    <property type="match status" value="1"/>
</dbReference>
<dbReference type="Pfam" id="PF01471">
    <property type="entry name" value="PG_binding_1"/>
    <property type="match status" value="1"/>
</dbReference>
<dbReference type="STRING" id="9258.ENSOANP00000022498"/>
<dbReference type="Gene3D" id="2.110.10.10">
    <property type="entry name" value="Hemopexin-like domain"/>
    <property type="match status" value="1"/>
</dbReference>
<feature type="binding site" evidence="12">
    <location>
        <position position="315"/>
    </location>
    <ligand>
        <name>Ca(2+)</name>
        <dbReference type="ChEBI" id="CHEBI:29108"/>
        <label>4</label>
    </ligand>
</feature>
<feature type="binding site" evidence="12">
    <location>
        <position position="407"/>
    </location>
    <ligand>
        <name>Ca(2+)</name>
        <dbReference type="ChEBI" id="CHEBI:29108"/>
        <label>5</label>
    </ligand>
</feature>
<feature type="binding site" evidence="11">
    <location>
        <position position="236"/>
    </location>
    <ligand>
        <name>Zn(2+)</name>
        <dbReference type="ChEBI" id="CHEBI:29105"/>
        <label>2</label>
        <note>catalytic</note>
    </ligand>
</feature>
<feature type="binding site" evidence="12">
    <location>
        <position position="186"/>
    </location>
    <ligand>
        <name>Ca(2+)</name>
        <dbReference type="ChEBI" id="CHEBI:29108"/>
        <label>3</label>
    </ligand>
</feature>
<dbReference type="FunFam" id="2.110.10.10:FF:000038">
    <property type="entry name" value="Uncharacterized protein"/>
    <property type="match status" value="1"/>
</dbReference>
<keyword evidence="7 12" id="KW-0106">Calcium</keyword>
<feature type="binding site" evidence="11">
    <location>
        <position position="230"/>
    </location>
    <ligand>
        <name>Zn(2+)</name>
        <dbReference type="ChEBI" id="CHEBI:29105"/>
        <label>2</label>
        <note>catalytic</note>
    </ligand>
</feature>
<keyword evidence="5" id="KW-0378">Hydrolase</keyword>
<evidence type="ECO:0000256" key="5">
    <source>
        <dbReference type="ARBA" id="ARBA00022801"/>
    </source>
</evidence>
<keyword evidence="9" id="KW-0865">Zymogen</keyword>
<dbReference type="InterPro" id="IPR036375">
    <property type="entry name" value="Hemopexin-like_dom_sf"/>
</dbReference>
<feature type="active site" evidence="10">
    <location>
        <position position="227"/>
    </location>
</feature>
<dbReference type="InterPro" id="IPR006026">
    <property type="entry name" value="Peptidase_Metallo"/>
</dbReference>
<keyword evidence="3 11" id="KW-0479">Metal-binding</keyword>
<dbReference type="Proteomes" id="UP000002279">
    <property type="component" value="Chromosome 17"/>
</dbReference>
<evidence type="ECO:0000256" key="8">
    <source>
        <dbReference type="ARBA" id="ARBA00023049"/>
    </source>
</evidence>
<comment type="similarity">
    <text evidence="1">Belongs to the peptidase M10A family.</text>
</comment>
<evidence type="ECO:0000256" key="9">
    <source>
        <dbReference type="ARBA" id="ARBA00023145"/>
    </source>
</evidence>
<evidence type="ECO:0000259" key="14">
    <source>
        <dbReference type="SMART" id="SM00235"/>
    </source>
</evidence>
<keyword evidence="16" id="KW-1185">Reference proteome</keyword>
<keyword evidence="8" id="KW-0482">Metalloprotease</keyword>
<dbReference type="InterPro" id="IPR024079">
    <property type="entry name" value="MetalloPept_cat_dom_sf"/>
</dbReference>
<keyword evidence="6 11" id="KW-0862">Zinc</keyword>
<dbReference type="Pfam" id="PF00413">
    <property type="entry name" value="Peptidase_M10"/>
    <property type="match status" value="1"/>
</dbReference>
<proteinExistence type="inferred from homology"/>
<reference evidence="15" key="3">
    <citation type="submission" date="2025-09" db="UniProtKB">
        <authorList>
            <consortium name="Ensembl"/>
        </authorList>
    </citation>
    <scope>IDENTIFICATION</scope>
    <source>
        <strain evidence="15">Glennie</strain>
    </source>
</reference>
<dbReference type="SMART" id="SM00235">
    <property type="entry name" value="ZnMc"/>
    <property type="match status" value="1"/>
</dbReference>
<dbReference type="PRINTS" id="PR00138">
    <property type="entry name" value="MATRIXIN"/>
</dbReference>
<organism evidence="15 16">
    <name type="scientific">Ornithorhynchus anatinus</name>
    <name type="common">Duckbill platypus</name>
    <dbReference type="NCBI Taxonomy" id="9258"/>
    <lineage>
        <taxon>Eukaryota</taxon>
        <taxon>Metazoa</taxon>
        <taxon>Chordata</taxon>
        <taxon>Craniata</taxon>
        <taxon>Vertebrata</taxon>
        <taxon>Euteleostomi</taxon>
        <taxon>Mammalia</taxon>
        <taxon>Monotremata</taxon>
        <taxon>Ornithorhynchidae</taxon>
        <taxon>Ornithorhynchus</taxon>
    </lineage>
</organism>
<dbReference type="Ensembl" id="ENSOANT00000022502.3">
    <property type="protein sequence ID" value="ENSOANP00000022498.2"/>
    <property type="gene ID" value="ENSOANG00000014274.3"/>
</dbReference>
<evidence type="ECO:0000313" key="15">
    <source>
        <dbReference type="Ensembl" id="ENSOANP00000022498.2"/>
    </source>
</evidence>
<feature type="binding site" evidence="12">
    <location>
        <position position="203"/>
    </location>
    <ligand>
        <name>Zn(2+)</name>
        <dbReference type="ChEBI" id="CHEBI:29105"/>
        <label>1</label>
    </ligand>
</feature>
<dbReference type="PANTHER" id="PTHR10201">
    <property type="entry name" value="MATRIX METALLOPROTEINASE"/>
    <property type="match status" value="1"/>
</dbReference>
<dbReference type="GO" id="GO:0004222">
    <property type="term" value="F:metalloendopeptidase activity"/>
    <property type="evidence" value="ECO:0007669"/>
    <property type="project" value="InterPro"/>
</dbReference>
<dbReference type="SMART" id="SM00120">
    <property type="entry name" value="HX"/>
    <property type="match status" value="4"/>
</dbReference>
<comment type="cofactor">
    <cofactor evidence="12">
        <name>Zn(2+)</name>
        <dbReference type="ChEBI" id="CHEBI:29105"/>
    </cofactor>
    <text evidence="12">Binds 2 Zn(2+) ions per subunit.</text>
</comment>
<feature type="binding site" evidence="12">
    <location>
        <position position="362"/>
    </location>
    <ligand>
        <name>Ca(2+)</name>
        <dbReference type="ChEBI" id="CHEBI:29108"/>
        <label>5</label>
    </ligand>
</feature>
<feature type="binding site" evidence="12">
    <location>
        <position position="244"/>
    </location>
    <ligand>
        <name>Zn(2+)</name>
        <dbReference type="ChEBI" id="CHEBI:29105"/>
        <label>2</label>
        <note>catalytic</note>
    </ligand>
</feature>
<feature type="binding site" evidence="12">
    <location>
        <position position="178"/>
    </location>
    <ligand>
        <name>Zn(2+)</name>
        <dbReference type="ChEBI" id="CHEBI:29105"/>
        <label>1</label>
    </ligand>
</feature>
<dbReference type="AlphaFoldDB" id="F6VK23"/>
<accession>F6VK23</accession>
<evidence type="ECO:0000256" key="6">
    <source>
        <dbReference type="ARBA" id="ARBA00022833"/>
    </source>
</evidence>
<reference evidence="15" key="2">
    <citation type="submission" date="2025-08" db="UniProtKB">
        <authorList>
            <consortium name="Ensembl"/>
        </authorList>
    </citation>
    <scope>IDENTIFICATION</scope>
    <source>
        <strain evidence="15">Glennie</strain>
    </source>
</reference>
<keyword evidence="2" id="KW-0645">Protease</keyword>
<name>F6VK23_ORNAN</name>
<dbReference type="FunFam" id="1.10.101.10:FF:000002">
    <property type="entry name" value="Matrix metalloproteinase-14 preproprotein"/>
    <property type="match status" value="1"/>
</dbReference>
<evidence type="ECO:0000256" key="10">
    <source>
        <dbReference type="PIRSR" id="PIRSR001191-1"/>
    </source>
</evidence>
<dbReference type="PANTHER" id="PTHR10201:SF298">
    <property type="entry name" value="MATRIX METALLOPROTEINASE-28"/>
    <property type="match status" value="1"/>
</dbReference>
<feature type="binding site" description="in inhibited form" evidence="12">
    <location>
        <position position="84"/>
    </location>
    <ligand>
        <name>Zn(2+)</name>
        <dbReference type="ChEBI" id="CHEBI:29105"/>
        <label>2</label>
        <note>catalytic</note>
    </ligand>
</feature>
<feature type="domain" description="Peptidase metallopeptidase" evidence="14">
    <location>
        <begin position="113"/>
        <end position="271"/>
    </location>
</feature>
<evidence type="ECO:0000256" key="3">
    <source>
        <dbReference type="ARBA" id="ARBA00022723"/>
    </source>
</evidence>
<reference evidence="15 16" key="1">
    <citation type="journal article" date="2008" name="Nature">
        <title>Genome analysis of the platypus reveals unique signatures of evolution.</title>
        <authorList>
            <person name="Warren W.C."/>
            <person name="Hillier L.W."/>
            <person name="Marshall Graves J.A."/>
            <person name="Birney E."/>
            <person name="Ponting C.P."/>
            <person name="Grutzner F."/>
            <person name="Belov K."/>
            <person name="Miller W."/>
            <person name="Clarke L."/>
            <person name="Chinwalla A.T."/>
            <person name="Yang S.P."/>
            <person name="Heger A."/>
            <person name="Locke D.P."/>
            <person name="Miethke P."/>
            <person name="Waters P.D."/>
            <person name="Veyrunes F."/>
            <person name="Fulton L."/>
            <person name="Fulton B."/>
            <person name="Graves T."/>
            <person name="Wallis J."/>
            <person name="Puente X.S."/>
            <person name="Lopez-Otin C."/>
            <person name="Ordonez G.R."/>
            <person name="Eichler E.E."/>
            <person name="Chen L."/>
            <person name="Cheng Z."/>
            <person name="Deakin J.E."/>
            <person name="Alsop A."/>
            <person name="Thompson K."/>
            <person name="Kirby P."/>
            <person name="Papenfuss A.T."/>
            <person name="Wakefield M.J."/>
            <person name="Olender T."/>
            <person name="Lancet D."/>
            <person name="Huttley G.A."/>
            <person name="Smit A.F."/>
            <person name="Pask A."/>
            <person name="Temple-Smith P."/>
            <person name="Batzer M.A."/>
            <person name="Walker J.A."/>
            <person name="Konkel M.K."/>
            <person name="Harris R.S."/>
            <person name="Whittington C.M."/>
            <person name="Wong E.S."/>
            <person name="Gemmell N.J."/>
            <person name="Buschiazzo E."/>
            <person name="Vargas Jentzsch I.M."/>
            <person name="Merkel A."/>
            <person name="Schmitz J."/>
            <person name="Zemann A."/>
            <person name="Churakov G."/>
            <person name="Kriegs J.O."/>
            <person name="Brosius J."/>
            <person name="Murchison E.P."/>
            <person name="Sachidanandam R."/>
            <person name="Smith C."/>
            <person name="Hannon G.J."/>
            <person name="Tsend-Ayush E."/>
            <person name="McMillan D."/>
            <person name="Attenborough R."/>
            <person name="Rens W."/>
            <person name="Ferguson-Smith M."/>
            <person name="Lefevre C.M."/>
            <person name="Sharp J.A."/>
            <person name="Nicholas K.R."/>
            <person name="Ray D.A."/>
            <person name="Kube M."/>
            <person name="Reinhardt R."/>
            <person name="Pringle T.H."/>
            <person name="Taylor J."/>
            <person name="Jones R.C."/>
            <person name="Nixon B."/>
            <person name="Dacheux J.L."/>
            <person name="Niwa H."/>
            <person name="Sekita Y."/>
            <person name="Huang X."/>
            <person name="Stark A."/>
            <person name="Kheradpour P."/>
            <person name="Kellis M."/>
            <person name="Flicek P."/>
            <person name="Chen Y."/>
            <person name="Webber C."/>
            <person name="Hardison R."/>
            <person name="Nelson J."/>
            <person name="Hallsworth-Pepin K."/>
            <person name="Delehaunty K."/>
            <person name="Markovic C."/>
            <person name="Minx P."/>
            <person name="Feng Y."/>
            <person name="Kremitzki C."/>
            <person name="Mitreva M."/>
            <person name="Glasscock J."/>
            <person name="Wylie T."/>
            <person name="Wohldmann P."/>
            <person name="Thiru P."/>
            <person name="Nhan M.N."/>
            <person name="Pohl C.S."/>
            <person name="Smith S.M."/>
            <person name="Hou S."/>
            <person name="Nefedov M."/>
            <person name="de Jong P.J."/>
            <person name="Renfree M.B."/>
            <person name="Mardis E.R."/>
            <person name="Wilson R.K."/>
        </authorList>
    </citation>
    <scope>NUCLEOTIDE SEQUENCE [LARGE SCALE GENOMIC DNA]</scope>
    <source>
        <strain evidence="15 16">Glennie</strain>
    </source>
</reference>
<gene>
    <name evidence="15" type="primary">MMP28</name>
</gene>
<sequence>MGLEIGPESPDAQPIQLSTLTHRTTAPPPQAFLGRYGYLRERVGEAPSPESFDDAVREFQWTARLPVSGVLDAATLRQMKRPRCGVDDADSREAWAERVTAPLAGRRARLRKPDGKWYKRQLSYRLVNWPRHLPEGRVREAVRAAFRLWANVSALDFWEAPAGPADIRLTFFQGDHNDGLANAFDGPGGALAHAFLPRRGEAHFDSEEPWSLYSRRGRGLFVVLAHEVGHTLGLGHSPARGALMAPYYKKLGRAAVLSRDDVLAIQNLYGKPLQGSAVQLPGSLFTDFEAWNPDGPGGRERSGVRGPHYCHSFFDAITVDREQRVYVFKGGHFWEVGADGNATGPWPLQTRWPGSPPRVEAAAVSEVDGKFYFFKGSRCWCFRGSRLEPGFPQRCHGGGLPRHPDAALFFRPLGRLVIFKDRRYYALAEGALRPEPHYPRSLRDWKGVPPGVRGALPRPDGSVYFFRDDRYWRFDQARLRVVGAGRWADELAWTGCGEANSGGALF</sequence>
<feature type="binding site" evidence="12">
    <location>
        <position position="166"/>
    </location>
    <ligand>
        <name>Ca(2+)</name>
        <dbReference type="ChEBI" id="CHEBI:29108"/>
        <label>2</label>
    </ligand>
</feature>
<evidence type="ECO:0000256" key="7">
    <source>
        <dbReference type="ARBA" id="ARBA00022837"/>
    </source>
</evidence>
<dbReference type="CDD" id="cd04278">
    <property type="entry name" value="ZnMc_MMP"/>
    <property type="match status" value="1"/>
</dbReference>
<feature type="repeat" description="Hemopexin" evidence="13">
    <location>
        <begin position="449"/>
        <end position="496"/>
    </location>
</feature>
<dbReference type="InterPro" id="IPR000585">
    <property type="entry name" value="Hemopexin-like_dom"/>
</dbReference>
<evidence type="ECO:0000256" key="4">
    <source>
        <dbReference type="ARBA" id="ARBA00022737"/>
    </source>
</evidence>
<feature type="binding site" evidence="12">
    <location>
        <position position="193"/>
    </location>
    <ligand>
        <name>Zn(2+)</name>
        <dbReference type="ChEBI" id="CHEBI:29105"/>
        <label>1</label>
    </ligand>
</feature>
<dbReference type="Pfam" id="PF00045">
    <property type="entry name" value="Hemopexin"/>
    <property type="match status" value="4"/>
</dbReference>
<dbReference type="InterPro" id="IPR036365">
    <property type="entry name" value="PGBD-like_sf"/>
</dbReference>
<feature type="binding site" evidence="12">
    <location>
        <position position="317"/>
    </location>
    <ligand>
        <name>Ca(2+)</name>
        <dbReference type="ChEBI" id="CHEBI:29108"/>
        <label>5</label>
    </ligand>
</feature>
<evidence type="ECO:0000256" key="11">
    <source>
        <dbReference type="PIRSR" id="PIRSR001191-2"/>
    </source>
</evidence>
<evidence type="ECO:0000256" key="1">
    <source>
        <dbReference type="ARBA" id="ARBA00010370"/>
    </source>
</evidence>
<feature type="binding site" evidence="12">
    <location>
        <position position="208"/>
    </location>
    <ligand>
        <name>Ca(2+)</name>
        <dbReference type="ChEBI" id="CHEBI:29108"/>
        <label>3</label>
    </ligand>
</feature>
<evidence type="ECO:0000256" key="2">
    <source>
        <dbReference type="ARBA" id="ARBA00022670"/>
    </source>
</evidence>
<dbReference type="GO" id="GO:0031012">
    <property type="term" value="C:extracellular matrix"/>
    <property type="evidence" value="ECO:0007669"/>
    <property type="project" value="InterPro"/>
</dbReference>
<dbReference type="InterPro" id="IPR021190">
    <property type="entry name" value="Pept_M10A"/>
</dbReference>
<feature type="binding site" evidence="12">
    <location>
        <position position="185"/>
    </location>
    <ligand>
        <name>Ca(2+)</name>
        <dbReference type="ChEBI" id="CHEBI:29108"/>
        <label>3</label>
    </ligand>
</feature>
<dbReference type="FunFam" id="3.40.390.10:FF:000021">
    <property type="entry name" value="Matrix metallopeptidase 28"/>
    <property type="match status" value="1"/>
</dbReference>
<keyword evidence="4" id="KW-0677">Repeat</keyword>